<dbReference type="EMBL" id="CP031165">
    <property type="protein sequence ID" value="AXV06806.1"/>
    <property type="molecule type" value="Genomic_DNA"/>
</dbReference>
<evidence type="ECO:0000256" key="1">
    <source>
        <dbReference type="ARBA" id="ARBA00006217"/>
    </source>
</evidence>
<organism evidence="8 9">
    <name type="scientific">Euzebya pacifica</name>
    <dbReference type="NCBI Taxonomy" id="1608957"/>
    <lineage>
        <taxon>Bacteria</taxon>
        <taxon>Bacillati</taxon>
        <taxon>Actinomycetota</taxon>
        <taxon>Nitriliruptoria</taxon>
        <taxon>Euzebyales</taxon>
    </lineage>
</organism>
<dbReference type="CDD" id="cd03379">
    <property type="entry name" value="beta_CA_cladeD"/>
    <property type="match status" value="1"/>
</dbReference>
<reference evidence="8 9" key="1">
    <citation type="submission" date="2018-09" db="EMBL/GenBank/DDBJ databases">
        <title>Complete genome sequence of Euzebya sp. DY32-46 isolated from seawater of Pacific Ocean.</title>
        <authorList>
            <person name="Xu L."/>
            <person name="Wu Y.-H."/>
            <person name="Xu X.-W."/>
        </authorList>
    </citation>
    <scope>NUCLEOTIDE SEQUENCE [LARGE SCALE GENOMIC DNA]</scope>
    <source>
        <strain evidence="8 9">DY32-46</strain>
    </source>
</reference>
<evidence type="ECO:0000256" key="3">
    <source>
        <dbReference type="ARBA" id="ARBA00022723"/>
    </source>
</evidence>
<feature type="binding site" evidence="7">
    <location>
        <position position="44"/>
    </location>
    <ligand>
        <name>Zn(2+)</name>
        <dbReference type="ChEBI" id="CHEBI:29105"/>
    </ligand>
</feature>
<dbReference type="Proteomes" id="UP000264006">
    <property type="component" value="Chromosome"/>
</dbReference>
<dbReference type="Gene3D" id="3.40.1050.10">
    <property type="entry name" value="Carbonic anhydrase"/>
    <property type="match status" value="1"/>
</dbReference>
<dbReference type="InterPro" id="IPR001765">
    <property type="entry name" value="Carbonic_anhydrase"/>
</dbReference>
<dbReference type="Pfam" id="PF00484">
    <property type="entry name" value="Pro_CA"/>
    <property type="match status" value="1"/>
</dbReference>
<evidence type="ECO:0000256" key="7">
    <source>
        <dbReference type="PIRSR" id="PIRSR601765-1"/>
    </source>
</evidence>
<dbReference type="RefSeq" id="WP_114591400.1">
    <property type="nucleotide sequence ID" value="NZ_CP031165.1"/>
</dbReference>
<keyword evidence="4 7" id="KW-0862">Zinc</keyword>
<dbReference type="AlphaFoldDB" id="A0A346XX59"/>
<evidence type="ECO:0000256" key="2">
    <source>
        <dbReference type="ARBA" id="ARBA00012925"/>
    </source>
</evidence>
<proteinExistence type="inferred from homology"/>
<accession>A0A346XX59</accession>
<protein>
    <recommendedName>
        <fullName evidence="2">carbonic anhydrase</fullName>
        <ecNumber evidence="2">4.2.1.1</ecNumber>
    </recommendedName>
</protein>
<dbReference type="OrthoDB" id="8968066at2"/>
<evidence type="ECO:0000313" key="9">
    <source>
        <dbReference type="Proteomes" id="UP000264006"/>
    </source>
</evidence>
<comment type="similarity">
    <text evidence="1">Belongs to the beta-class carbonic anhydrase family.</text>
</comment>
<dbReference type="KEGG" id="euz:DVS28_a2123"/>
<dbReference type="PANTHER" id="PTHR43175:SF3">
    <property type="entry name" value="CARBON DISULFIDE HYDROLASE"/>
    <property type="match status" value="1"/>
</dbReference>
<comment type="cofactor">
    <cofactor evidence="7">
        <name>Zn(2+)</name>
        <dbReference type="ChEBI" id="CHEBI:29105"/>
    </cofactor>
    <text evidence="7">Binds 1 zinc ion per subunit.</text>
</comment>
<gene>
    <name evidence="8" type="ORF">DVS28_a2123</name>
</gene>
<keyword evidence="3 7" id="KW-0479">Metal-binding</keyword>
<feature type="binding site" evidence="7">
    <location>
        <position position="46"/>
    </location>
    <ligand>
        <name>Zn(2+)</name>
        <dbReference type="ChEBI" id="CHEBI:29105"/>
    </ligand>
</feature>
<sequence>MSLTSSTPDHDSAAVDLMARNAEAPALDPGLDAPPRLGLAVLTCMDARIVPSEALGFGAGDAHVVRNAGGRATDDAVRSLAVSSRLLGVRQVAVIHHTKCGNAGTDEALAAKLRETGMTEVPDALYANGPDALAEDVARLRTPGLLADGTTVEGYTYDVTTGRLIPLEDS</sequence>
<dbReference type="PANTHER" id="PTHR43175">
    <property type="entry name" value="CARBONIC ANHYDRASE"/>
    <property type="match status" value="1"/>
</dbReference>
<dbReference type="EC" id="4.2.1.1" evidence="2"/>
<name>A0A346XX59_9ACTN</name>
<comment type="function">
    <text evidence="5">Catalyzes the reversible hydration of carbon dioxide to form bicarbonate.</text>
</comment>
<dbReference type="GO" id="GO:0008270">
    <property type="term" value="F:zinc ion binding"/>
    <property type="evidence" value="ECO:0007669"/>
    <property type="project" value="InterPro"/>
</dbReference>
<evidence type="ECO:0000256" key="6">
    <source>
        <dbReference type="ARBA" id="ARBA00048348"/>
    </source>
</evidence>
<dbReference type="GO" id="GO:0004089">
    <property type="term" value="F:carbonate dehydratase activity"/>
    <property type="evidence" value="ECO:0007669"/>
    <property type="project" value="UniProtKB-EC"/>
</dbReference>
<comment type="catalytic activity">
    <reaction evidence="6">
        <text>hydrogencarbonate + H(+) = CO2 + H2O</text>
        <dbReference type="Rhea" id="RHEA:10748"/>
        <dbReference type="ChEBI" id="CHEBI:15377"/>
        <dbReference type="ChEBI" id="CHEBI:15378"/>
        <dbReference type="ChEBI" id="CHEBI:16526"/>
        <dbReference type="ChEBI" id="CHEBI:17544"/>
        <dbReference type="EC" id="4.2.1.1"/>
    </reaction>
</comment>
<dbReference type="SUPFAM" id="SSF53056">
    <property type="entry name" value="beta-carbonic anhydrase, cab"/>
    <property type="match status" value="1"/>
</dbReference>
<evidence type="ECO:0000313" key="8">
    <source>
        <dbReference type="EMBL" id="AXV06806.1"/>
    </source>
</evidence>
<evidence type="ECO:0000256" key="4">
    <source>
        <dbReference type="ARBA" id="ARBA00022833"/>
    </source>
</evidence>
<feature type="binding site" evidence="7">
    <location>
        <position position="100"/>
    </location>
    <ligand>
        <name>Zn(2+)</name>
        <dbReference type="ChEBI" id="CHEBI:29105"/>
    </ligand>
</feature>
<dbReference type="SMART" id="SM00947">
    <property type="entry name" value="Pro_CA"/>
    <property type="match status" value="1"/>
</dbReference>
<keyword evidence="9" id="KW-1185">Reference proteome</keyword>
<evidence type="ECO:0000256" key="5">
    <source>
        <dbReference type="ARBA" id="ARBA00024993"/>
    </source>
</evidence>
<feature type="binding site" evidence="7">
    <location>
        <position position="97"/>
    </location>
    <ligand>
        <name>Zn(2+)</name>
        <dbReference type="ChEBI" id="CHEBI:29105"/>
    </ligand>
</feature>
<dbReference type="InterPro" id="IPR036874">
    <property type="entry name" value="Carbonic_anhydrase_sf"/>
</dbReference>